<feature type="compositionally biased region" description="Polar residues" evidence="1">
    <location>
        <begin position="164"/>
        <end position="176"/>
    </location>
</feature>
<evidence type="ECO:0000256" key="1">
    <source>
        <dbReference type="SAM" id="MobiDB-lite"/>
    </source>
</evidence>
<dbReference type="EMBL" id="ML987198">
    <property type="protein sequence ID" value="KAF2246692.1"/>
    <property type="molecule type" value="Genomic_DNA"/>
</dbReference>
<gene>
    <name evidence="3" type="ORF">BU26DRAFT_576604</name>
</gene>
<dbReference type="InterPro" id="IPR002575">
    <property type="entry name" value="Aminoglycoside_PTrfase"/>
</dbReference>
<dbReference type="GeneID" id="54587709"/>
<evidence type="ECO:0000313" key="4">
    <source>
        <dbReference type="Proteomes" id="UP000800094"/>
    </source>
</evidence>
<dbReference type="PANTHER" id="PTHR21310:SF51">
    <property type="entry name" value="AMINOGLYCOSIDE PHOSPHOTRANSFERASE DOMAIN-CONTAINING PROTEIN"/>
    <property type="match status" value="1"/>
</dbReference>
<dbReference type="AlphaFoldDB" id="A0A6A6I9U3"/>
<keyword evidence="4" id="KW-1185">Reference proteome</keyword>
<proteinExistence type="predicted"/>
<feature type="compositionally biased region" description="Low complexity" evidence="1">
    <location>
        <begin position="128"/>
        <end position="139"/>
    </location>
</feature>
<feature type="compositionally biased region" description="Basic and acidic residues" evidence="1">
    <location>
        <begin position="217"/>
        <end position="226"/>
    </location>
</feature>
<dbReference type="Pfam" id="PF01636">
    <property type="entry name" value="APH"/>
    <property type="match status" value="1"/>
</dbReference>
<dbReference type="OrthoDB" id="10003767at2759"/>
<reference evidence="3" key="1">
    <citation type="journal article" date="2020" name="Stud. Mycol.">
        <title>101 Dothideomycetes genomes: a test case for predicting lifestyles and emergence of pathogens.</title>
        <authorList>
            <person name="Haridas S."/>
            <person name="Albert R."/>
            <person name="Binder M."/>
            <person name="Bloem J."/>
            <person name="Labutti K."/>
            <person name="Salamov A."/>
            <person name="Andreopoulos B."/>
            <person name="Baker S."/>
            <person name="Barry K."/>
            <person name="Bills G."/>
            <person name="Bluhm B."/>
            <person name="Cannon C."/>
            <person name="Castanera R."/>
            <person name="Culley D."/>
            <person name="Daum C."/>
            <person name="Ezra D."/>
            <person name="Gonzalez J."/>
            <person name="Henrissat B."/>
            <person name="Kuo A."/>
            <person name="Liang C."/>
            <person name="Lipzen A."/>
            <person name="Lutzoni F."/>
            <person name="Magnuson J."/>
            <person name="Mondo S."/>
            <person name="Nolan M."/>
            <person name="Ohm R."/>
            <person name="Pangilinan J."/>
            <person name="Park H.-J."/>
            <person name="Ramirez L."/>
            <person name="Alfaro M."/>
            <person name="Sun H."/>
            <person name="Tritt A."/>
            <person name="Yoshinaga Y."/>
            <person name="Zwiers L.-H."/>
            <person name="Turgeon B."/>
            <person name="Goodwin S."/>
            <person name="Spatafora J."/>
            <person name="Crous P."/>
            <person name="Grigoriev I."/>
        </authorList>
    </citation>
    <scope>NUCLEOTIDE SEQUENCE</scope>
    <source>
        <strain evidence="3">CBS 122368</strain>
    </source>
</reference>
<name>A0A6A6I9U3_9PLEO</name>
<evidence type="ECO:0000313" key="3">
    <source>
        <dbReference type="EMBL" id="KAF2246692.1"/>
    </source>
</evidence>
<dbReference type="SUPFAM" id="SSF56112">
    <property type="entry name" value="Protein kinase-like (PK-like)"/>
    <property type="match status" value="1"/>
</dbReference>
<protein>
    <recommendedName>
        <fullName evidence="2">Aminoglycoside phosphotransferase domain-containing protein</fullName>
    </recommendedName>
</protein>
<dbReference type="Proteomes" id="UP000800094">
    <property type="component" value="Unassembled WGS sequence"/>
</dbReference>
<accession>A0A6A6I9U3</accession>
<dbReference type="Gene3D" id="3.90.1200.10">
    <property type="match status" value="1"/>
</dbReference>
<feature type="region of interest" description="Disordered" evidence="1">
    <location>
        <begin position="128"/>
        <end position="226"/>
    </location>
</feature>
<feature type="compositionally biased region" description="Polar residues" evidence="1">
    <location>
        <begin position="140"/>
        <end position="156"/>
    </location>
</feature>
<feature type="domain" description="Aminoglycoside phosphotransferase" evidence="2">
    <location>
        <begin position="318"/>
        <end position="577"/>
    </location>
</feature>
<dbReference type="PANTHER" id="PTHR21310">
    <property type="entry name" value="AMINOGLYCOSIDE PHOSPHOTRANSFERASE-RELATED-RELATED"/>
    <property type="match status" value="1"/>
</dbReference>
<dbReference type="InterPro" id="IPR051678">
    <property type="entry name" value="AGP_Transferase"/>
</dbReference>
<sequence length="717" mass="81197">MKLSPRCPSSQTEIQAALSRMTLIKVPSPDMDNKYDIHTIELKRPSTLKKLSKKIYKKTKDSWGHLTSKIVDLVKRDKVDHEAFIGGTSTHYTIPPPDLGPHDMYEGAEATLASTESLDAELELPLSSAARHSSRSTASNESHSQQYYPLSSTSTALEPDSAEAASTSYPGRTVSLSIEKDAAGNKRFSSDIPDTKQLPKSPYLHPHQQRDLKRKRSDASTDKKEYKKNSLNIKKLFSNLAAKFKICWGRSNEDEGYYTGKDKIAPPADRSDWEVIRNIPDDTLRSLLLQFTDPTGKLPLEHTRVLGRTEGSYHHVVFLGLLRNRNVEEYVIRIPAHGTVAFWGREDIYMMDREVKLMVYLYHHTKVPVAEVLACNTMIGDLADFPFILMRKLPGNSAFDVWYDNSYDPVWAFRNADCPGEQTEKKRINFLRSLATVLSDLRDIKFDEIGIPNIVQPYLPMGKDPTEVGPAYHWLSMTNPNELTTRPTFKSTREYVMTALNEDYPVDGLEVKDDDDFKKLGVRKVLDIVFSHPVFNPTDKETFTIRHNDLDLQNILTDEDGNVTGIIDWDGSFAAPRCVGMAAVPMFLRRDWFNETVNSLSVSPHMAWKTPYYRDIYATAMYERGNPDAKYTAKSAIYQAAVCALYEGGDVHDFVDKLLRSIPNFRLDPYEFKVALGMGWPAAEEMLKVEIGKILEPGMPTNSDLWETYINCATSVD</sequence>
<dbReference type="InterPro" id="IPR011009">
    <property type="entry name" value="Kinase-like_dom_sf"/>
</dbReference>
<organism evidence="3 4">
    <name type="scientific">Trematosphaeria pertusa</name>
    <dbReference type="NCBI Taxonomy" id="390896"/>
    <lineage>
        <taxon>Eukaryota</taxon>
        <taxon>Fungi</taxon>
        <taxon>Dikarya</taxon>
        <taxon>Ascomycota</taxon>
        <taxon>Pezizomycotina</taxon>
        <taxon>Dothideomycetes</taxon>
        <taxon>Pleosporomycetidae</taxon>
        <taxon>Pleosporales</taxon>
        <taxon>Massarineae</taxon>
        <taxon>Trematosphaeriaceae</taxon>
        <taxon>Trematosphaeria</taxon>
    </lineage>
</organism>
<evidence type="ECO:0000259" key="2">
    <source>
        <dbReference type="Pfam" id="PF01636"/>
    </source>
</evidence>
<dbReference type="RefSeq" id="XP_033681696.1">
    <property type="nucleotide sequence ID" value="XM_033834379.1"/>
</dbReference>